<evidence type="ECO:0000256" key="3">
    <source>
        <dbReference type="ARBA" id="ARBA00022927"/>
    </source>
</evidence>
<dbReference type="InterPro" id="IPR036045">
    <property type="entry name" value="Sec1-like_sf"/>
</dbReference>
<reference evidence="5" key="1">
    <citation type="submission" date="2025-08" db="UniProtKB">
        <authorList>
            <consortium name="RefSeq"/>
        </authorList>
    </citation>
    <scope>IDENTIFICATION</scope>
    <source>
        <tissue evidence="5">Gonad</tissue>
    </source>
</reference>
<gene>
    <name evidence="5" type="primary">LOC109471994</name>
</gene>
<dbReference type="RefSeq" id="XP_019627113.1">
    <property type="nucleotide sequence ID" value="XM_019771554.1"/>
</dbReference>
<dbReference type="InterPro" id="IPR043155">
    <property type="entry name" value="VPS33_dom3b"/>
</dbReference>
<dbReference type="GO" id="GO:0015031">
    <property type="term" value="P:protein transport"/>
    <property type="evidence" value="ECO:0007669"/>
    <property type="project" value="UniProtKB-KW"/>
</dbReference>
<dbReference type="GeneID" id="109471994"/>
<proteinExistence type="inferred from homology"/>
<dbReference type="Gene3D" id="3.40.50.2060">
    <property type="match status" value="1"/>
</dbReference>
<evidence type="ECO:0000256" key="1">
    <source>
        <dbReference type="ARBA" id="ARBA00009884"/>
    </source>
</evidence>
<dbReference type="Pfam" id="PF00995">
    <property type="entry name" value="Sec1"/>
    <property type="match status" value="1"/>
</dbReference>
<dbReference type="Gene3D" id="1.25.40.850">
    <property type="match status" value="1"/>
</dbReference>
<dbReference type="AlphaFoldDB" id="A0A6P4YRV9"/>
<dbReference type="FunFam" id="1.25.40.850:FF:000001">
    <property type="entry name" value="vacuolar protein sorting-associated protein 33B isoform X1"/>
    <property type="match status" value="1"/>
</dbReference>
<dbReference type="GO" id="GO:0016192">
    <property type="term" value="P:vesicle-mediated transport"/>
    <property type="evidence" value="ECO:0007669"/>
    <property type="project" value="InterPro"/>
</dbReference>
<dbReference type="Proteomes" id="UP000515135">
    <property type="component" value="Unplaced"/>
</dbReference>
<dbReference type="Gene3D" id="3.40.50.1910">
    <property type="match status" value="2"/>
</dbReference>
<dbReference type="InterPro" id="IPR027482">
    <property type="entry name" value="Sec1-like_dom2"/>
</dbReference>
<evidence type="ECO:0000313" key="5">
    <source>
        <dbReference type="RefSeq" id="XP_019627113.1"/>
    </source>
</evidence>
<keyword evidence="3" id="KW-0653">Protein transport</keyword>
<dbReference type="InterPro" id="IPR001619">
    <property type="entry name" value="Sec1-like"/>
</dbReference>
<accession>A0A6P4YRV9</accession>
<dbReference type="OrthoDB" id="10262528at2759"/>
<comment type="similarity">
    <text evidence="1">Belongs to the STXBP/unc-18/SEC1 family.</text>
</comment>
<keyword evidence="2" id="KW-0813">Transport</keyword>
<dbReference type="SUPFAM" id="SSF56815">
    <property type="entry name" value="Sec1/munc18-like (SM) proteins"/>
    <property type="match status" value="1"/>
</dbReference>
<evidence type="ECO:0000256" key="2">
    <source>
        <dbReference type="ARBA" id="ARBA00022448"/>
    </source>
</evidence>
<dbReference type="PANTHER" id="PTHR11679">
    <property type="entry name" value="VESICLE PROTEIN SORTING-ASSOCIATED"/>
    <property type="match status" value="1"/>
</dbReference>
<protein>
    <submittedName>
        <fullName evidence="5">Vacuolar protein sorting-associated protein 33B-like</fullName>
    </submittedName>
</protein>
<dbReference type="InterPro" id="IPR043154">
    <property type="entry name" value="Sec-1-like_dom1"/>
</dbReference>
<keyword evidence="4" id="KW-1185">Reference proteome</keyword>
<sequence>MAVSAVLGPKLPDLQYLKRLARDQLVHLLESLPGRKDLVIDPDLMTPLDRIAGASLLKQHGVDKIFKLERTKIHGGCDQLVYLVRSKLTTTKLIADQITADIRDARKRKYKIIMTPRRLQVCDMVLEHEGVFGLVSIEELHLDLIPLDRDLLSMELPQFFRDYFLHGDQTWLASIAKSLVNIQSLFGPIPNIYGQGRCAKMVADMVDMMMSELGERQSPIGCEIGHLFLIDRDVDYVTPLCTQVTYEGLLDDIFGIKSGSVEFGPDVTGTDKSIKIMLSGEDEVFRAIRDRHFSNVFGFLSAKAKELQTSYDKRHNLKSVQDMKQFVSEELSNLKKQHKALTLHIGACETITKNKSRGDFEEQMRTEHGLLEGVDVRECINFIEESINRQHSRTEVLRLLCMLSSTQGGLPSKDYKSLKTQFLQSYGTEHLLTLHNLKKLGLFVEQQAPDATANKLTDKMAAKLTDGMASLQLQLQLPKKSQFRAVSRKLNLIPKSAENFELRNPNDMAYVFSGAYAPLSCKLIEQVLQREGWTGVEDIAKLLPGDNFVHLKAKSAKGKASGSNPDSDKIVLVYFLGGCSYTEVSALRFLGKQKGYRFLVATTALVNGGRLIESVSGWK</sequence>
<name>A0A6P4YRV9_BRABE</name>
<organism evidence="4 5">
    <name type="scientific">Branchiostoma belcheri</name>
    <name type="common">Amphioxus</name>
    <dbReference type="NCBI Taxonomy" id="7741"/>
    <lineage>
        <taxon>Eukaryota</taxon>
        <taxon>Metazoa</taxon>
        <taxon>Chordata</taxon>
        <taxon>Cephalochordata</taxon>
        <taxon>Leptocardii</taxon>
        <taxon>Amphioxiformes</taxon>
        <taxon>Branchiostomatidae</taxon>
        <taxon>Branchiostoma</taxon>
    </lineage>
</organism>
<dbReference type="KEGG" id="bbel:109471994"/>
<evidence type="ECO:0000313" key="4">
    <source>
        <dbReference type="Proteomes" id="UP000515135"/>
    </source>
</evidence>